<name>A0A8W7P928_ANOCL</name>
<organism evidence="1">
    <name type="scientific">Anopheles coluzzii</name>
    <name type="common">African malaria mosquito</name>
    <dbReference type="NCBI Taxonomy" id="1518534"/>
    <lineage>
        <taxon>Eukaryota</taxon>
        <taxon>Metazoa</taxon>
        <taxon>Ecdysozoa</taxon>
        <taxon>Arthropoda</taxon>
        <taxon>Hexapoda</taxon>
        <taxon>Insecta</taxon>
        <taxon>Pterygota</taxon>
        <taxon>Neoptera</taxon>
        <taxon>Endopterygota</taxon>
        <taxon>Diptera</taxon>
        <taxon>Nematocera</taxon>
        <taxon>Culicoidea</taxon>
        <taxon>Culicidae</taxon>
        <taxon>Anophelinae</taxon>
        <taxon>Anopheles</taxon>
    </lineage>
</organism>
<dbReference type="AlphaFoldDB" id="A0A8W7P928"/>
<sequence>MGLSALSTRARTRSPVSTFASWPNCTSAPRNRRIFSSLAVSCWAAAAAAAAATAAADAGVMAGGGVRLPRLLPLPPPLTVPGGDELPWRLTCDEADRGGTSVL</sequence>
<evidence type="ECO:0000313" key="1">
    <source>
        <dbReference type="EnsemblMetazoa" id="ACOM027676-PA.1"/>
    </source>
</evidence>
<accession>A0A8W7P928</accession>
<protein>
    <submittedName>
        <fullName evidence="1">Uncharacterized protein</fullName>
    </submittedName>
</protein>
<proteinExistence type="predicted"/>
<dbReference type="EnsemblMetazoa" id="ACOM027676-RA">
    <property type="protein sequence ID" value="ACOM027676-PA.1"/>
    <property type="gene ID" value="ACOM027676"/>
</dbReference>
<dbReference type="Proteomes" id="UP000075882">
    <property type="component" value="Unassembled WGS sequence"/>
</dbReference>
<reference evidence="1" key="1">
    <citation type="submission" date="2022-08" db="UniProtKB">
        <authorList>
            <consortium name="EnsemblMetazoa"/>
        </authorList>
    </citation>
    <scope>IDENTIFICATION</scope>
</reference>